<keyword evidence="5 6" id="KW-0472">Membrane</keyword>
<evidence type="ECO:0000313" key="8">
    <source>
        <dbReference type="Proteomes" id="UP000095287"/>
    </source>
</evidence>
<feature type="transmembrane region" description="Helical" evidence="6">
    <location>
        <begin position="39"/>
        <end position="62"/>
    </location>
</feature>
<dbReference type="InterPro" id="IPR000609">
    <property type="entry name" value="7TM_GPCR_serpentine_rcpt_Srg"/>
</dbReference>
<evidence type="ECO:0000313" key="9">
    <source>
        <dbReference type="WBParaSite" id="L893_g1332.t1"/>
    </source>
</evidence>
<dbReference type="Proteomes" id="UP000095287">
    <property type="component" value="Unplaced"/>
</dbReference>
<evidence type="ECO:0000256" key="5">
    <source>
        <dbReference type="ARBA" id="ARBA00023136"/>
    </source>
</evidence>
<dbReference type="PROSITE" id="PS50262">
    <property type="entry name" value="G_PROTEIN_RECEP_F1_2"/>
    <property type="match status" value="1"/>
</dbReference>
<organism evidence="8 9">
    <name type="scientific">Steinernema glaseri</name>
    <dbReference type="NCBI Taxonomy" id="37863"/>
    <lineage>
        <taxon>Eukaryota</taxon>
        <taxon>Metazoa</taxon>
        <taxon>Ecdysozoa</taxon>
        <taxon>Nematoda</taxon>
        <taxon>Chromadorea</taxon>
        <taxon>Rhabditida</taxon>
        <taxon>Tylenchina</taxon>
        <taxon>Panagrolaimomorpha</taxon>
        <taxon>Strongyloidoidea</taxon>
        <taxon>Steinernematidae</taxon>
        <taxon>Steinernema</taxon>
    </lineage>
</organism>
<feature type="transmembrane region" description="Helical" evidence="6">
    <location>
        <begin position="130"/>
        <end position="149"/>
    </location>
</feature>
<comment type="subcellular location">
    <subcellularLocation>
        <location evidence="1">Membrane</location>
        <topology evidence="1">Multi-pass membrane protein</topology>
    </subcellularLocation>
</comment>
<dbReference type="WBParaSite" id="L893_g1332.t1">
    <property type="protein sequence ID" value="L893_g1332.t1"/>
    <property type="gene ID" value="L893_g1332"/>
</dbReference>
<feature type="transmembrane region" description="Helical" evidence="6">
    <location>
        <begin position="6"/>
        <end position="27"/>
    </location>
</feature>
<protein>
    <recommendedName>
        <fullName evidence="6">Serpentine receptor class gamma</fullName>
    </recommendedName>
</protein>
<evidence type="ECO:0000256" key="4">
    <source>
        <dbReference type="ARBA" id="ARBA00022989"/>
    </source>
</evidence>
<comment type="caution">
    <text evidence="6">Lacks conserved residue(s) required for the propagation of feature annotation.</text>
</comment>
<dbReference type="Pfam" id="PF02118">
    <property type="entry name" value="Srg"/>
    <property type="match status" value="1"/>
</dbReference>
<comment type="similarity">
    <text evidence="2 6">Belongs to the nematode receptor-like protein srg family.</text>
</comment>
<dbReference type="GO" id="GO:0016020">
    <property type="term" value="C:membrane"/>
    <property type="evidence" value="ECO:0007669"/>
    <property type="project" value="UniProtKB-SubCell"/>
</dbReference>
<evidence type="ECO:0000256" key="2">
    <source>
        <dbReference type="ARBA" id="ARBA00005692"/>
    </source>
</evidence>
<dbReference type="InterPro" id="IPR017452">
    <property type="entry name" value="GPCR_Rhodpsn_7TM"/>
</dbReference>
<name>A0A1I7Y7Q5_9BILA</name>
<dbReference type="Gene3D" id="1.20.1070.10">
    <property type="entry name" value="Rhodopsin 7-helix transmembrane proteins"/>
    <property type="match status" value="1"/>
</dbReference>
<dbReference type="InterPro" id="IPR051119">
    <property type="entry name" value="Nematode_SR-like"/>
</dbReference>
<proteinExistence type="inferred from homology"/>
<dbReference type="SUPFAM" id="SSF81321">
    <property type="entry name" value="Family A G protein-coupled receptor-like"/>
    <property type="match status" value="1"/>
</dbReference>
<evidence type="ECO:0000259" key="7">
    <source>
        <dbReference type="PROSITE" id="PS50262"/>
    </source>
</evidence>
<dbReference type="GO" id="GO:0007606">
    <property type="term" value="P:sensory perception of chemical stimulus"/>
    <property type="evidence" value="ECO:0007669"/>
    <property type="project" value="UniProtKB-UniRule"/>
</dbReference>
<keyword evidence="3 6" id="KW-0812">Transmembrane</keyword>
<dbReference type="PANTHER" id="PTHR31627">
    <property type="entry name" value="SERPENTINE RECEPTOR CLASS GAMMA-RELATED"/>
    <property type="match status" value="1"/>
</dbReference>
<evidence type="ECO:0000256" key="1">
    <source>
        <dbReference type="ARBA" id="ARBA00004141"/>
    </source>
</evidence>
<evidence type="ECO:0000256" key="3">
    <source>
        <dbReference type="ARBA" id="ARBA00022692"/>
    </source>
</evidence>
<accession>A0A1I7Y7Q5</accession>
<dbReference type="AlphaFoldDB" id="A0A1I7Y7Q5"/>
<keyword evidence="4 6" id="KW-1133">Transmembrane helix</keyword>
<sequence length="176" mass="20752">MPTFHYPIVAFAFVSSLLNLAIIFGILKYRRSNPYLRGSYFAIVIFHSVTDVLLACEFTILMRARKYRYLDFVLYEGSTLWEVLPRLTNGLHYYLKAVLYIGHVLLSLNRFTSAFYPLSYETFWRSKLMISARFIAWVLPLFCILPVVLNFKFKMWFHMGDDNETVRLESDEVSTQ</sequence>
<keyword evidence="8" id="KW-1185">Reference proteome</keyword>
<reference evidence="9" key="1">
    <citation type="submission" date="2016-11" db="UniProtKB">
        <authorList>
            <consortium name="WormBaseParasite"/>
        </authorList>
    </citation>
    <scope>IDENTIFICATION</scope>
</reference>
<feature type="domain" description="G-protein coupled receptors family 1 profile" evidence="7">
    <location>
        <begin position="18"/>
        <end position="176"/>
    </location>
</feature>
<dbReference type="GO" id="GO:0004888">
    <property type="term" value="F:transmembrane signaling receptor activity"/>
    <property type="evidence" value="ECO:0007669"/>
    <property type="project" value="InterPro"/>
</dbReference>
<evidence type="ECO:0000256" key="6">
    <source>
        <dbReference type="RuleBase" id="RU280813"/>
    </source>
</evidence>